<dbReference type="SUPFAM" id="SSF52467">
    <property type="entry name" value="DHS-like NAD/FAD-binding domain"/>
    <property type="match status" value="1"/>
</dbReference>
<dbReference type="AlphaFoldDB" id="A0AAV9P2G2"/>
<dbReference type="GO" id="GO:0004737">
    <property type="term" value="F:pyruvate decarboxylase activity"/>
    <property type="evidence" value="ECO:0007669"/>
    <property type="project" value="TreeGrafter"/>
</dbReference>
<feature type="domain" description="Thiamine pyrophosphate enzyme central" evidence="12">
    <location>
        <begin position="216"/>
        <end position="327"/>
    </location>
</feature>
<evidence type="ECO:0000259" key="13">
    <source>
        <dbReference type="Pfam" id="PF02775"/>
    </source>
</evidence>
<dbReference type="PIRSF" id="PIRSF036565">
    <property type="entry name" value="Pyruvt_ip_decrb"/>
    <property type="match status" value="1"/>
</dbReference>
<dbReference type="GeneID" id="89928914"/>
<feature type="binding site" evidence="9">
    <location>
        <position position="489"/>
    </location>
    <ligand>
        <name>Mg(2+)</name>
        <dbReference type="ChEBI" id="CHEBI:18420"/>
    </ligand>
</feature>
<dbReference type="Gene3D" id="3.40.50.1220">
    <property type="entry name" value="TPP-binding domain"/>
    <property type="match status" value="1"/>
</dbReference>
<feature type="domain" description="Thiamine pyrophosphate enzyme TPP-binding" evidence="13">
    <location>
        <begin position="419"/>
        <end position="521"/>
    </location>
</feature>
<dbReference type="PANTHER" id="PTHR43452:SF11">
    <property type="entry name" value="PYRUVATE DECARBOXYLASE"/>
    <property type="match status" value="1"/>
</dbReference>
<evidence type="ECO:0000256" key="10">
    <source>
        <dbReference type="RuleBase" id="RU362132"/>
    </source>
</evidence>
<protein>
    <recommendedName>
        <fullName evidence="3">Pyruvate decarboxylase</fullName>
    </recommendedName>
</protein>
<evidence type="ECO:0000259" key="12">
    <source>
        <dbReference type="Pfam" id="PF00205"/>
    </source>
</evidence>
<dbReference type="FunFam" id="3.40.50.970:FF:000024">
    <property type="entry name" value="Pyruvate decarboxylase isozyme"/>
    <property type="match status" value="1"/>
</dbReference>
<dbReference type="CDD" id="cd07038">
    <property type="entry name" value="TPP_PYR_PDC_IPDC_like"/>
    <property type="match status" value="1"/>
</dbReference>
<dbReference type="GO" id="GO:0005829">
    <property type="term" value="C:cytosol"/>
    <property type="evidence" value="ECO:0007669"/>
    <property type="project" value="TreeGrafter"/>
</dbReference>
<dbReference type="GO" id="GO:0030976">
    <property type="term" value="F:thiamine pyrophosphate binding"/>
    <property type="evidence" value="ECO:0007669"/>
    <property type="project" value="InterPro"/>
</dbReference>
<evidence type="ECO:0000256" key="3">
    <source>
        <dbReference type="ARBA" id="ARBA00014422"/>
    </source>
</evidence>
<dbReference type="Pfam" id="PF02775">
    <property type="entry name" value="TPP_enzyme_C"/>
    <property type="match status" value="1"/>
</dbReference>
<dbReference type="InterPro" id="IPR012001">
    <property type="entry name" value="Thiamin_PyroP_enz_TPP-bd_dom"/>
</dbReference>
<feature type="region of interest" description="Disordered" evidence="11">
    <location>
        <begin position="366"/>
        <end position="388"/>
    </location>
</feature>
<dbReference type="CDD" id="cd02005">
    <property type="entry name" value="TPP_PDC_IPDC"/>
    <property type="match status" value="1"/>
</dbReference>
<evidence type="ECO:0000256" key="7">
    <source>
        <dbReference type="ARBA" id="ARBA00023052"/>
    </source>
</evidence>
<name>A0AAV9P2G2_9PEZI</name>
<dbReference type="SUPFAM" id="SSF52518">
    <property type="entry name" value="Thiamin diphosphate-binding fold (THDP-binding)"/>
    <property type="match status" value="2"/>
</dbReference>
<dbReference type="RefSeq" id="XP_064656657.1">
    <property type="nucleotide sequence ID" value="XM_064804815.1"/>
</dbReference>
<dbReference type="GO" id="GO:0000949">
    <property type="term" value="P:aromatic amino acid family catabolic process to alcohol via Ehrlich pathway"/>
    <property type="evidence" value="ECO:0007669"/>
    <property type="project" value="TreeGrafter"/>
</dbReference>
<dbReference type="Gene3D" id="3.40.50.970">
    <property type="match status" value="2"/>
</dbReference>
<comment type="similarity">
    <text evidence="2 10">Belongs to the TPP enzyme family.</text>
</comment>
<dbReference type="Proteomes" id="UP001337655">
    <property type="component" value="Unassembled WGS sequence"/>
</dbReference>
<evidence type="ECO:0000256" key="2">
    <source>
        <dbReference type="ARBA" id="ARBA00007812"/>
    </source>
</evidence>
<evidence type="ECO:0000256" key="4">
    <source>
        <dbReference type="ARBA" id="ARBA00022723"/>
    </source>
</evidence>
<dbReference type="EMBL" id="JAVRRT010000012">
    <property type="protein sequence ID" value="KAK5166849.1"/>
    <property type="molecule type" value="Genomic_DNA"/>
</dbReference>
<dbReference type="InterPro" id="IPR029035">
    <property type="entry name" value="DHS-like_NAD/FAD-binding_dom"/>
</dbReference>
<keyword evidence="16" id="KW-1185">Reference proteome</keyword>
<reference evidence="15 16" key="1">
    <citation type="submission" date="2023-08" db="EMBL/GenBank/DDBJ databases">
        <title>Black Yeasts Isolated from many extreme environments.</title>
        <authorList>
            <person name="Coleine C."/>
            <person name="Stajich J.E."/>
            <person name="Selbmann L."/>
        </authorList>
    </citation>
    <scope>NUCLEOTIDE SEQUENCE [LARGE SCALE GENOMIC DNA]</scope>
    <source>
        <strain evidence="15 16">CCFEE 5935</strain>
    </source>
</reference>
<feature type="binding site" evidence="9">
    <location>
        <position position="491"/>
    </location>
    <ligand>
        <name>Mg(2+)</name>
        <dbReference type="ChEBI" id="CHEBI:18420"/>
    </ligand>
</feature>
<accession>A0AAV9P2G2</accession>
<keyword evidence="5" id="KW-0210">Decarboxylase</keyword>
<dbReference type="GO" id="GO:0000287">
    <property type="term" value="F:magnesium ion binding"/>
    <property type="evidence" value="ECO:0007669"/>
    <property type="project" value="InterPro"/>
</dbReference>
<evidence type="ECO:0000313" key="16">
    <source>
        <dbReference type="Proteomes" id="UP001337655"/>
    </source>
</evidence>
<keyword evidence="6 9" id="KW-0460">Magnesium</keyword>
<dbReference type="PANTHER" id="PTHR43452">
    <property type="entry name" value="PYRUVATE DECARBOXYLASE"/>
    <property type="match status" value="1"/>
</dbReference>
<dbReference type="GO" id="GO:0005634">
    <property type="term" value="C:nucleus"/>
    <property type="evidence" value="ECO:0007669"/>
    <property type="project" value="TreeGrafter"/>
</dbReference>
<keyword evidence="7 10" id="KW-0786">Thiamine pyrophosphate</keyword>
<evidence type="ECO:0000256" key="11">
    <source>
        <dbReference type="SAM" id="MobiDB-lite"/>
    </source>
</evidence>
<evidence type="ECO:0000256" key="6">
    <source>
        <dbReference type="ARBA" id="ARBA00022842"/>
    </source>
</evidence>
<sequence length="590" mass="64976">MPRTLAQHVFRRLQQLNCHTIHGVPGDFFLRTLDHVTTSRSKWIGNANELCAGYAADGYARTVSQLARHRSKDMDPSPMIGAFMTTYGVGELSAINAVAGSQAESVPVVQLVGTPSSKPMRQQDPSRLVHHTIPGRGMDVYSEMVDHVVCKQAHLRLAKNANDAAEMYDDALQTAIQRSKPVYVTLASDMVDLPVSTELLDDPIQVSRKTLDAGLVQDIIKRLAQAARPLIIADALSYPFGLQAGVNELVRLTNIPAMSYTSGKGIIDELLPSWSPDMPNTTEYSRNCDMVLVFGPLPSDTNTSRWSAIPQTENVISFNLDSVELSTMEGRSMVESSGREALAQLVATLRSDIELLKRVRNEAVENNKTIPQKRQPPSPAQSTTQDDFWPTMSTYLKPEDTLLFANGTPLIGGRALQLPESCQVVASPIWNAIGSMLPTAQGIAAAKRDHQLPGRTILFEGDGSFQVTCQSLSDIIRYHLDVTIFIVNNAGYTYERYLNGMQAEYNDVPAWRYVDAASFFGAKSNDPSYPVFTKRLETWGELLEVFADEKANDGKGLKIFDVVMDPQDVPEAAKAGLRRASEALKQMRGR</sequence>
<evidence type="ECO:0000256" key="5">
    <source>
        <dbReference type="ARBA" id="ARBA00022793"/>
    </source>
</evidence>
<dbReference type="InterPro" id="IPR011766">
    <property type="entry name" value="TPP_enzyme_TPP-bd"/>
</dbReference>
<dbReference type="Pfam" id="PF02776">
    <property type="entry name" value="TPP_enzyme_N"/>
    <property type="match status" value="1"/>
</dbReference>
<evidence type="ECO:0000313" key="15">
    <source>
        <dbReference type="EMBL" id="KAK5166849.1"/>
    </source>
</evidence>
<keyword evidence="8" id="KW-0456">Lyase</keyword>
<dbReference type="InterPro" id="IPR012000">
    <property type="entry name" value="Thiamin_PyroP_enz_cen_dom"/>
</dbReference>
<gene>
    <name evidence="15" type="ORF">LTR77_007578</name>
</gene>
<dbReference type="InterPro" id="IPR029061">
    <property type="entry name" value="THDP-binding"/>
</dbReference>
<dbReference type="InterPro" id="IPR047213">
    <property type="entry name" value="TPP_PYR_PDC_IPDC-like"/>
</dbReference>
<evidence type="ECO:0000259" key="14">
    <source>
        <dbReference type="Pfam" id="PF02776"/>
    </source>
</evidence>
<evidence type="ECO:0000256" key="8">
    <source>
        <dbReference type="ARBA" id="ARBA00023239"/>
    </source>
</evidence>
<proteinExistence type="inferred from homology"/>
<evidence type="ECO:0000256" key="9">
    <source>
        <dbReference type="PIRSR" id="PIRSR036565-2"/>
    </source>
</evidence>
<dbReference type="InterPro" id="IPR012110">
    <property type="entry name" value="PDC/IPDC-like"/>
</dbReference>
<keyword evidence="4 9" id="KW-0479">Metal-binding</keyword>
<comment type="cofactor">
    <cofactor evidence="9">
        <name>Mg(2+)</name>
        <dbReference type="ChEBI" id="CHEBI:18420"/>
    </cofactor>
    <text evidence="9">Binds 1 Mg(2+) per subunit.</text>
</comment>
<comment type="cofactor">
    <cofactor evidence="1">
        <name>thiamine diphosphate</name>
        <dbReference type="ChEBI" id="CHEBI:58937"/>
    </cofactor>
</comment>
<comment type="caution">
    <text evidence="15">The sequence shown here is derived from an EMBL/GenBank/DDBJ whole genome shotgun (WGS) entry which is preliminary data.</text>
</comment>
<organism evidence="15 16">
    <name type="scientific">Saxophila tyrrhenica</name>
    <dbReference type="NCBI Taxonomy" id="1690608"/>
    <lineage>
        <taxon>Eukaryota</taxon>
        <taxon>Fungi</taxon>
        <taxon>Dikarya</taxon>
        <taxon>Ascomycota</taxon>
        <taxon>Pezizomycotina</taxon>
        <taxon>Dothideomycetes</taxon>
        <taxon>Dothideomycetidae</taxon>
        <taxon>Mycosphaerellales</taxon>
        <taxon>Extremaceae</taxon>
        <taxon>Saxophila</taxon>
    </lineage>
</organism>
<feature type="domain" description="Thiamine pyrophosphate enzyme N-terminal TPP-binding" evidence="14">
    <location>
        <begin position="4"/>
        <end position="121"/>
    </location>
</feature>
<dbReference type="Pfam" id="PF00205">
    <property type="entry name" value="TPP_enzyme_M"/>
    <property type="match status" value="1"/>
</dbReference>
<dbReference type="InterPro" id="IPR047214">
    <property type="entry name" value="TPP_PDC_IPDC"/>
</dbReference>
<evidence type="ECO:0000256" key="1">
    <source>
        <dbReference type="ARBA" id="ARBA00001964"/>
    </source>
</evidence>
<feature type="binding site" evidence="9">
    <location>
        <position position="462"/>
    </location>
    <ligand>
        <name>Mg(2+)</name>
        <dbReference type="ChEBI" id="CHEBI:18420"/>
    </ligand>
</feature>